<keyword evidence="4 7" id="KW-1133">Transmembrane helix</keyword>
<evidence type="ECO:0000313" key="9">
    <source>
        <dbReference type="EMBL" id="JAS61931.1"/>
    </source>
</evidence>
<comment type="subcellular location">
    <subcellularLocation>
        <location evidence="1">Membrane</location>
        <topology evidence="1">Multi-pass membrane protein</topology>
    </subcellularLocation>
</comment>
<dbReference type="EMBL" id="GECZ01007838">
    <property type="protein sequence ID" value="JAS61931.1"/>
    <property type="molecule type" value="Transcribed_RNA"/>
</dbReference>
<evidence type="ECO:0000259" key="8">
    <source>
        <dbReference type="PROSITE" id="PS50095"/>
    </source>
</evidence>
<comment type="caution">
    <text evidence="6">Lacks conserved residue(s) required for the propagation of feature annotation.</text>
</comment>
<feature type="transmembrane region" description="Helical" evidence="7">
    <location>
        <begin position="586"/>
        <end position="604"/>
    </location>
</feature>
<dbReference type="SMART" id="SM00303">
    <property type="entry name" value="GPS"/>
    <property type="match status" value="1"/>
</dbReference>
<feature type="domain" description="PLAT" evidence="8">
    <location>
        <begin position="423"/>
        <end position="540"/>
    </location>
</feature>
<dbReference type="GO" id="GO:0016020">
    <property type="term" value="C:membrane"/>
    <property type="evidence" value="ECO:0007669"/>
    <property type="project" value="UniProtKB-SubCell"/>
</dbReference>
<dbReference type="InterPro" id="IPR051223">
    <property type="entry name" value="Polycystin"/>
</dbReference>
<feature type="transmembrane region" description="Helical" evidence="7">
    <location>
        <begin position="1296"/>
        <end position="1313"/>
    </location>
</feature>
<feature type="transmembrane region" description="Helical" evidence="7">
    <location>
        <begin position="1149"/>
        <end position="1172"/>
    </location>
</feature>
<name>A0A1B6GHP8_9HEMI</name>
<keyword evidence="5 7" id="KW-0472">Membrane</keyword>
<feature type="non-terminal residue" evidence="9">
    <location>
        <position position="1"/>
    </location>
</feature>
<dbReference type="GO" id="GO:0005262">
    <property type="term" value="F:calcium channel activity"/>
    <property type="evidence" value="ECO:0007669"/>
    <property type="project" value="TreeGrafter"/>
</dbReference>
<dbReference type="PANTHER" id="PTHR10877:SF150">
    <property type="entry name" value="REJ DOMAIN-CONTAINING PROTEIN"/>
    <property type="match status" value="1"/>
</dbReference>
<evidence type="ECO:0000256" key="4">
    <source>
        <dbReference type="ARBA" id="ARBA00022989"/>
    </source>
</evidence>
<evidence type="ECO:0000256" key="3">
    <source>
        <dbReference type="ARBA" id="ARBA00022692"/>
    </source>
</evidence>
<evidence type="ECO:0000256" key="2">
    <source>
        <dbReference type="ARBA" id="ARBA00007200"/>
    </source>
</evidence>
<dbReference type="InterPro" id="IPR036392">
    <property type="entry name" value="PLAT/LH2_dom_sf"/>
</dbReference>
<dbReference type="SUPFAM" id="SSF49723">
    <property type="entry name" value="Lipase/lipooxygenase domain (PLAT/LH2 domain)"/>
    <property type="match status" value="1"/>
</dbReference>
<evidence type="ECO:0000256" key="1">
    <source>
        <dbReference type="ARBA" id="ARBA00004141"/>
    </source>
</evidence>
<gene>
    <name evidence="9" type="ORF">g.23475</name>
</gene>
<dbReference type="Pfam" id="PF20519">
    <property type="entry name" value="Polycystin_dom"/>
    <property type="match status" value="1"/>
</dbReference>
<dbReference type="SMART" id="SM00308">
    <property type="entry name" value="LH2"/>
    <property type="match status" value="1"/>
</dbReference>
<dbReference type="GO" id="GO:0050982">
    <property type="term" value="P:detection of mechanical stimulus"/>
    <property type="evidence" value="ECO:0007669"/>
    <property type="project" value="TreeGrafter"/>
</dbReference>
<dbReference type="InterPro" id="IPR046791">
    <property type="entry name" value="Polycystin_dom"/>
</dbReference>
<feature type="transmembrane region" description="Helical" evidence="7">
    <location>
        <begin position="1244"/>
        <end position="1263"/>
    </location>
</feature>
<evidence type="ECO:0000256" key="5">
    <source>
        <dbReference type="ARBA" id="ARBA00023136"/>
    </source>
</evidence>
<feature type="transmembrane region" description="Helical" evidence="7">
    <location>
        <begin position="624"/>
        <end position="645"/>
    </location>
</feature>
<sequence>TTGKFLKNELIRMSRTNSEMTTSKVNLLQTTFLQCAGVLLTVRDERLMIKKFVDIDYSIHKQYMLGNLETIKALNRVSRGFIIKNIPYIKHKSVQTEHIETWMKDDSPTFFTKGTKGDYEGSYVKISPRLANFLSKISSSIVLNTMEFKQDPYWWSQKEEVSTEVLSITLGYVSSDKKYTAIKSFVNPIDVFLKKNNNDWGTVEGNVTQPNPKDDIDVNDLAVAIYRIYPPKGSTISLNFTKLEENDVLRVHVSINKRPDYDQLLKGTLITKQFPWYQPLVWTSEDDDILFIGILPGNNVSVGETISYKFELQSQRCQVWYESLWTISGCKIGMESTEELLHCQCTHLSSIAGFLRVPMNSANPFTDYRLFLTLPENPYVFAFVGTLFLFYITLLIWSVKNDKKDVMKTSVIFLEDNITSDRFGYLVTVFTGSRLCSGTSSNIGIIIHGSDASSRSHILRSPLRDTLKRNYDDWFLLFTPIHLGIISSIQLWTDHSGLSPNWFCDKVYIHDLTTNKEYSFLLNKWFGVTQLGIRVESFARPLKMEKEYQITEFFLTNIIYGFRESHLWVSIVSRHPRSPILRSQRLSMAMVALMVTLLTSIMFYDVVIPHVEEPSSYSVQLTQILICIYSLAIASVITSIVFLAFKKSYSYHYEKESTAEKQHKGTDDTYLKVDEGLITGSKSGNRMVKYAKKGINKLKKKYFYPVQIRTDEKQFVVVKKVRAAFAWILCISTIVITCFYIILLGLKIGKVKSLLWLTSTVMSLGSDLFVVDPGKIIFIALILGIVQTQVCNLDAYDPNIYQLRKGPYIKIDLNQDLFVHKLRLHHAYRHLSKENLKLIQKQINKIKNWWTFVDSFDICFLVIAAFCVISDAVSGEFTNNSFFKKLLFKNVNSGGNYQPTMSITSIPSYSQYIQDTILPAIYVTHWYNKLPLTADNEQFEDTGWTQDAAHRMMGIPRLRQIRTVQKLCNIPQILQNVTLYCNIPFSSSTEDRDDYGAEWKKAIYYQDVVFSGNPWLYTFPEQSSSLSIITESDQIFHGGGYIAELKRNQRESEDTVYNLLDSGWLDARTRVVFFEISIYCVNENVFTSIIFLTEHLESTLIISGERVWSIIIKKENVLNVIFLMYAILGITKLIMILNTVGVTTFVTSFWTMYDLGLVCIVISYFLGHRVYLFTSSLQYEELQKSGKDTHSQFHRLIFDLHLFRILLGLLFMFAMIRTLRLLKYGTRIISQKQKYTLYFSWPKILWMTLVLITILFSLQRLVAYTLNTLYPIRISNLAAYRMSFYQLSKPKVPSENRTFFLLSCFASFVVIFFV</sequence>
<organism evidence="9">
    <name type="scientific">Cuerna arida</name>
    <dbReference type="NCBI Taxonomy" id="1464854"/>
    <lineage>
        <taxon>Eukaryota</taxon>
        <taxon>Metazoa</taxon>
        <taxon>Ecdysozoa</taxon>
        <taxon>Arthropoda</taxon>
        <taxon>Hexapoda</taxon>
        <taxon>Insecta</taxon>
        <taxon>Pterygota</taxon>
        <taxon>Neoptera</taxon>
        <taxon>Paraneoptera</taxon>
        <taxon>Hemiptera</taxon>
        <taxon>Auchenorrhyncha</taxon>
        <taxon>Membracoidea</taxon>
        <taxon>Cicadellidae</taxon>
        <taxon>Cicadellinae</taxon>
        <taxon>Proconiini</taxon>
        <taxon>Cuerna</taxon>
    </lineage>
</organism>
<dbReference type="PROSITE" id="PS50095">
    <property type="entry name" value="PLAT"/>
    <property type="match status" value="1"/>
</dbReference>
<feature type="transmembrane region" description="Helical" evidence="7">
    <location>
        <begin position="724"/>
        <end position="746"/>
    </location>
</feature>
<feature type="transmembrane region" description="Helical" evidence="7">
    <location>
        <begin position="1193"/>
        <end position="1216"/>
    </location>
</feature>
<evidence type="ECO:0000256" key="6">
    <source>
        <dbReference type="PROSITE-ProRule" id="PRU00152"/>
    </source>
</evidence>
<proteinExistence type="inferred from homology"/>
<dbReference type="InterPro" id="IPR001024">
    <property type="entry name" value="PLAT/LH2_dom"/>
</dbReference>
<dbReference type="PANTHER" id="PTHR10877">
    <property type="entry name" value="POLYCYSTIN FAMILY MEMBER"/>
    <property type="match status" value="1"/>
</dbReference>
<reference evidence="9" key="1">
    <citation type="submission" date="2015-11" db="EMBL/GenBank/DDBJ databases">
        <title>De novo transcriptome assembly of four potential Pierce s Disease insect vectors from Arizona vineyards.</title>
        <authorList>
            <person name="Tassone E.E."/>
        </authorList>
    </citation>
    <scope>NUCLEOTIDE SEQUENCE</scope>
</reference>
<dbReference type="InterPro" id="IPR000203">
    <property type="entry name" value="GPS"/>
</dbReference>
<evidence type="ECO:0000256" key="7">
    <source>
        <dbReference type="SAM" id="Phobius"/>
    </source>
</evidence>
<dbReference type="Pfam" id="PF01477">
    <property type="entry name" value="PLAT"/>
    <property type="match status" value="1"/>
</dbReference>
<accession>A0A1B6GHP8</accession>
<dbReference type="Gene3D" id="2.60.60.20">
    <property type="entry name" value="PLAT/LH2 domain"/>
    <property type="match status" value="1"/>
</dbReference>
<protein>
    <recommendedName>
        <fullName evidence="8">PLAT domain-containing protein</fullName>
    </recommendedName>
</protein>
<feature type="transmembrane region" description="Helical" evidence="7">
    <location>
        <begin position="379"/>
        <end position="399"/>
    </location>
</feature>
<feature type="transmembrane region" description="Helical" evidence="7">
    <location>
        <begin position="1116"/>
        <end position="1137"/>
    </location>
</feature>
<keyword evidence="3 7" id="KW-0812">Transmembrane</keyword>
<comment type="similarity">
    <text evidence="2">Belongs to the polycystin family.</text>
</comment>